<name>S3DB44_GLAL2</name>
<keyword evidence="2" id="KW-1185">Reference proteome</keyword>
<gene>
    <name evidence="1" type="ORF">GLAREA_09998</name>
</gene>
<dbReference type="AlphaFoldDB" id="S3DB44"/>
<organism evidence="1 2">
    <name type="scientific">Glarea lozoyensis (strain ATCC 20868 / MF5171)</name>
    <dbReference type="NCBI Taxonomy" id="1116229"/>
    <lineage>
        <taxon>Eukaryota</taxon>
        <taxon>Fungi</taxon>
        <taxon>Dikarya</taxon>
        <taxon>Ascomycota</taxon>
        <taxon>Pezizomycotina</taxon>
        <taxon>Leotiomycetes</taxon>
        <taxon>Helotiales</taxon>
        <taxon>Helotiaceae</taxon>
        <taxon>Glarea</taxon>
    </lineage>
</organism>
<accession>S3DB44</accession>
<dbReference type="HOGENOM" id="CLU_1917254_0_0_1"/>
<evidence type="ECO:0000313" key="2">
    <source>
        <dbReference type="Proteomes" id="UP000016922"/>
    </source>
</evidence>
<dbReference type="RefSeq" id="XP_008078239.1">
    <property type="nucleotide sequence ID" value="XM_008080048.1"/>
</dbReference>
<reference evidence="1 2" key="1">
    <citation type="journal article" date="2013" name="BMC Genomics">
        <title>Genomics-driven discovery of the pneumocandin biosynthetic gene cluster in the fungus Glarea lozoyensis.</title>
        <authorList>
            <person name="Chen L."/>
            <person name="Yue Q."/>
            <person name="Zhang X."/>
            <person name="Xiang M."/>
            <person name="Wang C."/>
            <person name="Li S."/>
            <person name="Che Y."/>
            <person name="Ortiz-Lopez F.J."/>
            <person name="Bills G.F."/>
            <person name="Liu X."/>
            <person name="An Z."/>
        </authorList>
    </citation>
    <scope>NUCLEOTIDE SEQUENCE [LARGE SCALE GENOMIC DNA]</scope>
    <source>
        <strain evidence="2">ATCC 20868 / MF5171</strain>
    </source>
</reference>
<dbReference type="KEGG" id="glz:GLAREA_09998"/>
<dbReference type="EMBL" id="KE145356">
    <property type="protein sequence ID" value="EPE34304.1"/>
    <property type="molecule type" value="Genomic_DNA"/>
</dbReference>
<dbReference type="GeneID" id="19469045"/>
<proteinExistence type="predicted"/>
<sequence>MGNEQSSSRCGARNNLFNDGERTFSGSEVCWTDEFRSCRGEDCNRSYCGAHTRDFLSNGYCSSCEGDERNREVAIRKANVVSLETTGKAIPEAILNVIREGNVSKIEVERMSKEDRIIWEKMSIYFRDNSRA</sequence>
<protein>
    <submittedName>
        <fullName evidence="1">Uncharacterized protein</fullName>
    </submittedName>
</protein>
<evidence type="ECO:0000313" key="1">
    <source>
        <dbReference type="EMBL" id="EPE34304.1"/>
    </source>
</evidence>
<dbReference type="Proteomes" id="UP000016922">
    <property type="component" value="Unassembled WGS sequence"/>
</dbReference>